<dbReference type="InterPro" id="IPR014776">
    <property type="entry name" value="4pyrrole_Mease_sub2"/>
</dbReference>
<keyword evidence="3 6" id="KW-0808">Transferase</keyword>
<feature type="domain" description="Tetrapyrrole methylase" evidence="7">
    <location>
        <begin position="4"/>
        <end position="215"/>
    </location>
</feature>
<dbReference type="Proteomes" id="UP000824109">
    <property type="component" value="Unassembled WGS sequence"/>
</dbReference>
<dbReference type="NCBIfam" id="NF004790">
    <property type="entry name" value="PRK06136.1"/>
    <property type="match status" value="1"/>
</dbReference>
<dbReference type="SUPFAM" id="SSF69618">
    <property type="entry name" value="HemD-like"/>
    <property type="match status" value="1"/>
</dbReference>
<dbReference type="InterPro" id="IPR006366">
    <property type="entry name" value="CobA/CysG_C"/>
</dbReference>
<dbReference type="CDD" id="cd11642">
    <property type="entry name" value="SUMT"/>
    <property type="match status" value="1"/>
</dbReference>
<evidence type="ECO:0000256" key="5">
    <source>
        <dbReference type="ARBA" id="ARBA00023244"/>
    </source>
</evidence>
<dbReference type="EC" id="2.1.1.107" evidence="1"/>
<feature type="domain" description="Tetrapyrrole biosynthesis uroporphyrinogen III synthase" evidence="8">
    <location>
        <begin position="266"/>
        <end position="484"/>
    </location>
</feature>
<dbReference type="InterPro" id="IPR014777">
    <property type="entry name" value="4pyrrole_Mease_sub1"/>
</dbReference>
<comment type="similarity">
    <text evidence="6">Belongs to the precorrin methyltransferase family.</text>
</comment>
<dbReference type="InterPro" id="IPR035996">
    <property type="entry name" value="4pyrrol_Methylase_sf"/>
</dbReference>
<dbReference type="InterPro" id="IPR050161">
    <property type="entry name" value="Siro_Cobalamin_biosynth"/>
</dbReference>
<dbReference type="InterPro" id="IPR003754">
    <property type="entry name" value="4pyrrol_synth_uPrphyn_synth"/>
</dbReference>
<keyword evidence="5" id="KW-0627">Porphyrin biosynthesis</keyword>
<reference evidence="9" key="2">
    <citation type="journal article" date="2021" name="PeerJ">
        <title>Extensive microbial diversity within the chicken gut microbiome revealed by metagenomics and culture.</title>
        <authorList>
            <person name="Gilroy R."/>
            <person name="Ravi A."/>
            <person name="Getino M."/>
            <person name="Pursley I."/>
            <person name="Horton D.L."/>
            <person name="Alikhan N.F."/>
            <person name="Baker D."/>
            <person name="Gharbi K."/>
            <person name="Hall N."/>
            <person name="Watson M."/>
            <person name="Adriaenssens E.M."/>
            <person name="Foster-Nyarko E."/>
            <person name="Jarju S."/>
            <person name="Secka A."/>
            <person name="Antonio M."/>
            <person name="Oren A."/>
            <person name="Chaudhuri R.R."/>
            <person name="La Ragione R."/>
            <person name="Hildebrand F."/>
            <person name="Pallen M.J."/>
        </authorList>
    </citation>
    <scope>NUCLEOTIDE SEQUENCE</scope>
    <source>
        <strain evidence="9">USAMLcec3-3695</strain>
    </source>
</reference>
<evidence type="ECO:0000256" key="2">
    <source>
        <dbReference type="ARBA" id="ARBA00022603"/>
    </source>
</evidence>
<dbReference type="SUPFAM" id="SSF53790">
    <property type="entry name" value="Tetrapyrrole methylase"/>
    <property type="match status" value="1"/>
</dbReference>
<dbReference type="GO" id="GO:0004851">
    <property type="term" value="F:uroporphyrin-III C-methyltransferase activity"/>
    <property type="evidence" value="ECO:0007669"/>
    <property type="project" value="UniProtKB-EC"/>
</dbReference>
<evidence type="ECO:0000256" key="1">
    <source>
        <dbReference type="ARBA" id="ARBA00012162"/>
    </source>
</evidence>
<keyword evidence="4" id="KW-0949">S-adenosyl-L-methionine</keyword>
<evidence type="ECO:0000313" key="10">
    <source>
        <dbReference type="Proteomes" id="UP000824109"/>
    </source>
</evidence>
<gene>
    <name evidence="9" type="primary">cobA</name>
    <name evidence="9" type="ORF">IAA61_10755</name>
</gene>
<dbReference type="Gene3D" id="3.40.1010.10">
    <property type="entry name" value="Cobalt-precorrin-4 Transmethylase, Domain 1"/>
    <property type="match status" value="1"/>
</dbReference>
<dbReference type="Pfam" id="PF02602">
    <property type="entry name" value="HEM4"/>
    <property type="match status" value="1"/>
</dbReference>
<keyword evidence="2 6" id="KW-0489">Methyltransferase</keyword>
<sequence length="496" mass="52532">MLGKVTLVGAGPGDPGLLTLKGAEAIKSADVVLYDRLVGAGVLELIPDGAKRIDVGKRCGSHRVSQDEINRLLLDHALDEKNVVRLKGGDSFVFGRGGEELELLQKNGVPFEVVPGITSAVAVPAYAGIPVTHRGTSASVHIVTAHTRDGINPDIDFKAYAGIGGTLIFLMGAALLSHIVKGLMNGGMDIYTPCAVIEHGTTPAQKKILGTLNNIEKKAGRIESPAIIIVGGVCELSEKFDWYSKLPLHGKTIAVTRHENSSSGLSSILYSMGAEVIECPCIHTEDLVDGRTADQIKRELKECDTVAFTSANGVRTVMELLKKQGCDARVFGGVKIAAIGGSTAGALSEYGINADIVPGEYSGRVLGTAIVDSGAEKVLLLRAENANREIDEVFKRSGIGFTEITVYRTVPECEFNMTELINEGKIDYVTFTSGSTVEGFMQFHKNADLSSFKAVCIGGSTAEKAVGYGMECMTADHASLASMAEAIVCDAERGER</sequence>
<accession>A0A9D1MDK1</accession>
<dbReference type="InterPro" id="IPR003043">
    <property type="entry name" value="Uropor_MeTrfase_CS"/>
</dbReference>
<dbReference type="GO" id="GO:0032259">
    <property type="term" value="P:methylation"/>
    <property type="evidence" value="ECO:0007669"/>
    <property type="project" value="UniProtKB-KW"/>
</dbReference>
<dbReference type="AlphaFoldDB" id="A0A9D1MDK1"/>
<dbReference type="EMBL" id="DVNB01000108">
    <property type="protein sequence ID" value="HIU58271.1"/>
    <property type="molecule type" value="Genomic_DNA"/>
</dbReference>
<dbReference type="Pfam" id="PF00590">
    <property type="entry name" value="TP_methylase"/>
    <property type="match status" value="1"/>
</dbReference>
<dbReference type="InterPro" id="IPR000878">
    <property type="entry name" value="4pyrrol_Mease"/>
</dbReference>
<dbReference type="PANTHER" id="PTHR45790">
    <property type="entry name" value="SIROHEME SYNTHASE-RELATED"/>
    <property type="match status" value="1"/>
</dbReference>
<dbReference type="Gene3D" id="3.40.50.10090">
    <property type="match status" value="2"/>
</dbReference>
<evidence type="ECO:0000259" key="7">
    <source>
        <dbReference type="Pfam" id="PF00590"/>
    </source>
</evidence>
<dbReference type="PROSITE" id="PS00840">
    <property type="entry name" value="SUMT_2"/>
    <property type="match status" value="1"/>
</dbReference>
<reference evidence="9" key="1">
    <citation type="submission" date="2020-10" db="EMBL/GenBank/DDBJ databases">
        <authorList>
            <person name="Gilroy R."/>
        </authorList>
    </citation>
    <scope>NUCLEOTIDE SEQUENCE</scope>
    <source>
        <strain evidence="9">USAMLcec3-3695</strain>
    </source>
</reference>
<dbReference type="NCBIfam" id="TIGR01469">
    <property type="entry name" value="cobA_cysG_Cterm"/>
    <property type="match status" value="1"/>
</dbReference>
<organism evidence="9 10">
    <name type="scientific">Candidatus Ornithomonoglobus merdipullorum</name>
    <dbReference type="NCBI Taxonomy" id="2840895"/>
    <lineage>
        <taxon>Bacteria</taxon>
        <taxon>Bacillati</taxon>
        <taxon>Bacillota</taxon>
        <taxon>Clostridia</taxon>
        <taxon>Candidatus Ornithomonoglobus</taxon>
    </lineage>
</organism>
<evidence type="ECO:0000256" key="4">
    <source>
        <dbReference type="ARBA" id="ARBA00022691"/>
    </source>
</evidence>
<evidence type="ECO:0000259" key="8">
    <source>
        <dbReference type="Pfam" id="PF02602"/>
    </source>
</evidence>
<evidence type="ECO:0000313" key="9">
    <source>
        <dbReference type="EMBL" id="HIU58271.1"/>
    </source>
</evidence>
<dbReference type="CDD" id="cd06578">
    <property type="entry name" value="HemD"/>
    <property type="match status" value="1"/>
</dbReference>
<evidence type="ECO:0000256" key="3">
    <source>
        <dbReference type="ARBA" id="ARBA00022679"/>
    </source>
</evidence>
<dbReference type="InterPro" id="IPR036108">
    <property type="entry name" value="4pyrrol_syn_uPrphyn_synt_sf"/>
</dbReference>
<dbReference type="GO" id="GO:0019354">
    <property type="term" value="P:siroheme biosynthetic process"/>
    <property type="evidence" value="ECO:0007669"/>
    <property type="project" value="InterPro"/>
</dbReference>
<dbReference type="PROSITE" id="PS00839">
    <property type="entry name" value="SUMT_1"/>
    <property type="match status" value="1"/>
</dbReference>
<comment type="caution">
    <text evidence="9">The sequence shown here is derived from an EMBL/GenBank/DDBJ whole genome shotgun (WGS) entry which is preliminary data.</text>
</comment>
<dbReference type="Gene3D" id="3.30.950.10">
    <property type="entry name" value="Methyltransferase, Cobalt-precorrin-4 Transmethylase, Domain 2"/>
    <property type="match status" value="1"/>
</dbReference>
<name>A0A9D1MDK1_9FIRM</name>
<dbReference type="FunFam" id="3.30.950.10:FF:000001">
    <property type="entry name" value="Siroheme synthase"/>
    <property type="match status" value="1"/>
</dbReference>
<dbReference type="GO" id="GO:0004852">
    <property type="term" value="F:uroporphyrinogen-III synthase activity"/>
    <property type="evidence" value="ECO:0007669"/>
    <property type="project" value="InterPro"/>
</dbReference>
<dbReference type="FunFam" id="3.40.1010.10:FF:000001">
    <property type="entry name" value="Siroheme synthase"/>
    <property type="match status" value="1"/>
</dbReference>
<protein>
    <recommendedName>
        <fullName evidence="1">uroporphyrinogen-III C-methyltransferase</fullName>
        <ecNumber evidence="1">2.1.1.107</ecNumber>
    </recommendedName>
</protein>
<evidence type="ECO:0000256" key="6">
    <source>
        <dbReference type="RuleBase" id="RU003960"/>
    </source>
</evidence>
<proteinExistence type="inferred from homology"/>
<dbReference type="PANTHER" id="PTHR45790:SF3">
    <property type="entry name" value="S-ADENOSYL-L-METHIONINE-DEPENDENT UROPORPHYRINOGEN III METHYLTRANSFERASE, CHLOROPLASTIC"/>
    <property type="match status" value="1"/>
</dbReference>